<feature type="transmembrane region" description="Helical" evidence="1">
    <location>
        <begin position="55"/>
        <end position="80"/>
    </location>
</feature>
<evidence type="ECO:0000313" key="2">
    <source>
        <dbReference type="EMBL" id="RMI30895.1"/>
    </source>
</evidence>
<gene>
    <name evidence="2" type="ORF">EBN03_19845</name>
</gene>
<keyword evidence="1" id="KW-0472">Membrane</keyword>
<sequence length="95" mass="9675">MHTLTTDLRELAQVTATALLFGAGLPTIFAIAIRLQSTATESGADGRGTANSVRLAAGIGSALCYAVVAAAVLAGVLYVAKGFLASRLDIHLFSL</sequence>
<comment type="caution">
    <text evidence="2">The sequence shown here is derived from an EMBL/GenBank/DDBJ whole genome shotgun (WGS) entry which is preliminary data.</text>
</comment>
<name>A0A3M2L4U0_9NOCA</name>
<dbReference type="EMBL" id="RFFH01000008">
    <property type="protein sequence ID" value="RMI30895.1"/>
    <property type="molecule type" value="Genomic_DNA"/>
</dbReference>
<evidence type="ECO:0000256" key="1">
    <source>
        <dbReference type="SAM" id="Phobius"/>
    </source>
</evidence>
<accession>A0A3M2L4U0</accession>
<protein>
    <submittedName>
        <fullName evidence="2">Uncharacterized protein</fullName>
    </submittedName>
</protein>
<evidence type="ECO:0000313" key="3">
    <source>
        <dbReference type="Proteomes" id="UP000279275"/>
    </source>
</evidence>
<organism evidence="2 3">
    <name type="scientific">Nocardia stercoris</name>
    <dbReference type="NCBI Taxonomy" id="2483361"/>
    <lineage>
        <taxon>Bacteria</taxon>
        <taxon>Bacillati</taxon>
        <taxon>Actinomycetota</taxon>
        <taxon>Actinomycetes</taxon>
        <taxon>Mycobacteriales</taxon>
        <taxon>Nocardiaceae</taxon>
        <taxon>Nocardia</taxon>
    </lineage>
</organism>
<dbReference type="OrthoDB" id="4470785at2"/>
<keyword evidence="1" id="KW-1133">Transmembrane helix</keyword>
<proteinExistence type="predicted"/>
<dbReference type="RefSeq" id="WP_122189561.1">
    <property type="nucleotide sequence ID" value="NZ_RFFH01000008.1"/>
</dbReference>
<dbReference type="Proteomes" id="UP000279275">
    <property type="component" value="Unassembled WGS sequence"/>
</dbReference>
<reference evidence="2 3" key="1">
    <citation type="submission" date="2018-10" db="EMBL/GenBank/DDBJ databases">
        <title>Isolation from cow dung.</title>
        <authorList>
            <person name="Ling L."/>
        </authorList>
    </citation>
    <scope>NUCLEOTIDE SEQUENCE [LARGE SCALE GENOMIC DNA]</scope>
    <source>
        <strain evidence="2 3">NEAU-LL90</strain>
    </source>
</reference>
<feature type="transmembrane region" description="Helical" evidence="1">
    <location>
        <begin position="12"/>
        <end position="35"/>
    </location>
</feature>
<dbReference type="AlphaFoldDB" id="A0A3M2L4U0"/>
<keyword evidence="3" id="KW-1185">Reference proteome</keyword>
<keyword evidence="1" id="KW-0812">Transmembrane</keyword>